<dbReference type="VEuPathDB" id="VectorBase:GBRI030820"/>
<accession>A0A1A9WSX1</accession>
<feature type="transmembrane region" description="Helical" evidence="1">
    <location>
        <begin position="6"/>
        <end position="28"/>
    </location>
</feature>
<evidence type="ECO:0000313" key="3">
    <source>
        <dbReference type="Proteomes" id="UP000091820"/>
    </source>
</evidence>
<name>A0A1A9WSX1_9MUSC</name>
<organism evidence="2 3">
    <name type="scientific">Glossina brevipalpis</name>
    <dbReference type="NCBI Taxonomy" id="37001"/>
    <lineage>
        <taxon>Eukaryota</taxon>
        <taxon>Metazoa</taxon>
        <taxon>Ecdysozoa</taxon>
        <taxon>Arthropoda</taxon>
        <taxon>Hexapoda</taxon>
        <taxon>Insecta</taxon>
        <taxon>Pterygota</taxon>
        <taxon>Neoptera</taxon>
        <taxon>Endopterygota</taxon>
        <taxon>Diptera</taxon>
        <taxon>Brachycera</taxon>
        <taxon>Muscomorpha</taxon>
        <taxon>Hippoboscoidea</taxon>
        <taxon>Glossinidae</taxon>
        <taxon>Glossina</taxon>
    </lineage>
</organism>
<dbReference type="EnsemblMetazoa" id="GBRI030820-RA">
    <property type="protein sequence ID" value="GBRI030820-PA"/>
    <property type="gene ID" value="GBRI030820"/>
</dbReference>
<reference evidence="2" key="2">
    <citation type="submission" date="2020-05" db="UniProtKB">
        <authorList>
            <consortium name="EnsemblMetazoa"/>
        </authorList>
    </citation>
    <scope>IDENTIFICATION</scope>
    <source>
        <strain evidence="2">IAEA</strain>
    </source>
</reference>
<keyword evidence="3" id="KW-1185">Reference proteome</keyword>
<sequence>MIHQRYSTYFITNIAIIFIITVIIITAASGRTELAKKNFDVERVYSYADDDEENSNNKFVLNQISICIRLKPHTHFICMHMCENLFLAKFICGRIQHLTMDNESNDKCTNLTNLESDNNRVYRFSISSI</sequence>
<evidence type="ECO:0000256" key="1">
    <source>
        <dbReference type="SAM" id="Phobius"/>
    </source>
</evidence>
<keyword evidence="1" id="KW-0472">Membrane</keyword>
<proteinExistence type="predicted"/>
<protein>
    <submittedName>
        <fullName evidence="2">Uncharacterized protein</fullName>
    </submittedName>
</protein>
<reference evidence="3" key="1">
    <citation type="submission" date="2014-03" db="EMBL/GenBank/DDBJ databases">
        <authorList>
            <person name="Aksoy S."/>
            <person name="Warren W."/>
            <person name="Wilson R.K."/>
        </authorList>
    </citation>
    <scope>NUCLEOTIDE SEQUENCE [LARGE SCALE GENOMIC DNA]</scope>
    <source>
        <strain evidence="3">IAEA</strain>
    </source>
</reference>
<dbReference type="Proteomes" id="UP000091820">
    <property type="component" value="Unassembled WGS sequence"/>
</dbReference>
<keyword evidence="1" id="KW-1133">Transmembrane helix</keyword>
<evidence type="ECO:0000313" key="2">
    <source>
        <dbReference type="EnsemblMetazoa" id="GBRI030820-PA"/>
    </source>
</evidence>
<dbReference type="AlphaFoldDB" id="A0A1A9WSX1"/>
<keyword evidence="1" id="KW-0812">Transmembrane</keyword>